<comment type="caution">
    <text evidence="2">The sequence shown here is derived from an EMBL/GenBank/DDBJ whole genome shotgun (WGS) entry which is preliminary data.</text>
</comment>
<dbReference type="AlphaFoldDB" id="A0ABD1RSL4"/>
<dbReference type="Gene3D" id="3.40.50.200">
    <property type="entry name" value="Peptidase S8/S53 domain"/>
    <property type="match status" value="1"/>
</dbReference>
<protein>
    <submittedName>
        <fullName evidence="2">Subtilisin-like protease</fullName>
    </submittedName>
</protein>
<keyword evidence="3" id="KW-1185">Reference proteome</keyword>
<evidence type="ECO:0000313" key="2">
    <source>
        <dbReference type="EMBL" id="KAL2491412.1"/>
    </source>
</evidence>
<dbReference type="Proteomes" id="UP001604336">
    <property type="component" value="Unassembled WGS sequence"/>
</dbReference>
<feature type="region of interest" description="Disordered" evidence="1">
    <location>
        <begin position="1"/>
        <end position="23"/>
    </location>
</feature>
<name>A0ABD1RSL4_9LAMI</name>
<proteinExistence type="predicted"/>
<gene>
    <name evidence="2" type="ORF">Adt_27040</name>
</gene>
<dbReference type="InterPro" id="IPR036852">
    <property type="entry name" value="Peptidase_S8/S53_dom_sf"/>
</dbReference>
<evidence type="ECO:0000313" key="3">
    <source>
        <dbReference type="Proteomes" id="UP001604336"/>
    </source>
</evidence>
<organism evidence="2 3">
    <name type="scientific">Abeliophyllum distichum</name>
    <dbReference type="NCBI Taxonomy" id="126358"/>
    <lineage>
        <taxon>Eukaryota</taxon>
        <taxon>Viridiplantae</taxon>
        <taxon>Streptophyta</taxon>
        <taxon>Embryophyta</taxon>
        <taxon>Tracheophyta</taxon>
        <taxon>Spermatophyta</taxon>
        <taxon>Magnoliopsida</taxon>
        <taxon>eudicotyledons</taxon>
        <taxon>Gunneridae</taxon>
        <taxon>Pentapetalae</taxon>
        <taxon>asterids</taxon>
        <taxon>lamiids</taxon>
        <taxon>Lamiales</taxon>
        <taxon>Oleaceae</taxon>
        <taxon>Forsythieae</taxon>
        <taxon>Abeliophyllum</taxon>
    </lineage>
</organism>
<sequence>MTTSTTLDRAERPLQAQQYSESGTTSLVRATPFDFGSGHVNPRAALDPRLIFDAEAEILQNLLEHIQTSDFHFPPNAISPLPPKIRLLLVKIKLYSTLHNQTSIKETKNGPQYTITEYYTRVFPKLPKGQIVPPSGPSIRSPPLPEFPEPPKGPPSV</sequence>
<feature type="region of interest" description="Disordered" evidence="1">
    <location>
        <begin position="130"/>
        <end position="157"/>
    </location>
</feature>
<accession>A0ABD1RSL4</accession>
<feature type="compositionally biased region" description="Pro residues" evidence="1">
    <location>
        <begin position="134"/>
        <end position="157"/>
    </location>
</feature>
<reference evidence="3" key="1">
    <citation type="submission" date="2024-07" db="EMBL/GenBank/DDBJ databases">
        <title>Two chromosome-level genome assemblies of Korean endemic species Abeliophyllum distichum and Forsythia ovata (Oleaceae).</title>
        <authorList>
            <person name="Jang H."/>
        </authorList>
    </citation>
    <scope>NUCLEOTIDE SEQUENCE [LARGE SCALE GENOMIC DNA]</scope>
</reference>
<evidence type="ECO:0000256" key="1">
    <source>
        <dbReference type="SAM" id="MobiDB-lite"/>
    </source>
</evidence>
<dbReference type="EMBL" id="JBFOLK010000008">
    <property type="protein sequence ID" value="KAL2491412.1"/>
    <property type="molecule type" value="Genomic_DNA"/>
</dbReference>